<dbReference type="RefSeq" id="WP_129230010.1">
    <property type="nucleotide sequence ID" value="NZ_QYBB01000091.1"/>
</dbReference>
<dbReference type="PROSITE" id="PS51257">
    <property type="entry name" value="PROKAR_LIPOPROTEIN"/>
    <property type="match status" value="1"/>
</dbReference>
<name>A0A4Q2U238_9HYPH</name>
<keyword evidence="2" id="KW-1185">Reference proteome</keyword>
<dbReference type="Proteomes" id="UP000290759">
    <property type="component" value="Unassembled WGS sequence"/>
</dbReference>
<reference evidence="1 2" key="2">
    <citation type="submission" date="2019-02" db="EMBL/GenBank/DDBJ databases">
        <title>'Lichenibacterium ramalinii' gen. nov. sp. nov., 'Lichenibacterium minor' gen. nov. sp. nov.</title>
        <authorList>
            <person name="Pankratov T."/>
        </authorList>
    </citation>
    <scope>NUCLEOTIDE SEQUENCE [LARGE SCALE GENOMIC DNA]</scope>
    <source>
        <strain evidence="1 2">RmlP026</strain>
    </source>
</reference>
<dbReference type="AlphaFoldDB" id="A0A4Q2U238"/>
<sequence length="149" mass="15877">MTNDARSRKPADHGEAVGFCLQIAATNSALLSCYADSKSGLHADLNPLAHGIRITVVDALKAAARHVDVFAENTARDIGQRLTAEQESAKAEAIRALGRELVALSDRAVSQTIAFAEFEDIRVRLMDQGLILGPYHALDVAAAIMDPGL</sequence>
<proteinExistence type="predicted"/>
<protein>
    <submittedName>
        <fullName evidence="1">Uncharacterized protein</fullName>
    </submittedName>
</protein>
<evidence type="ECO:0000313" key="1">
    <source>
        <dbReference type="EMBL" id="RYC28901.1"/>
    </source>
</evidence>
<organism evidence="1 2">
    <name type="scientific">Lichenibacterium minor</name>
    <dbReference type="NCBI Taxonomy" id="2316528"/>
    <lineage>
        <taxon>Bacteria</taxon>
        <taxon>Pseudomonadati</taxon>
        <taxon>Pseudomonadota</taxon>
        <taxon>Alphaproteobacteria</taxon>
        <taxon>Hyphomicrobiales</taxon>
        <taxon>Lichenihabitantaceae</taxon>
        <taxon>Lichenibacterium</taxon>
    </lineage>
</organism>
<gene>
    <name evidence="1" type="ORF">D3273_26810</name>
</gene>
<accession>A0A4Q2U238</accession>
<reference evidence="1 2" key="1">
    <citation type="submission" date="2018-12" db="EMBL/GenBank/DDBJ databases">
        <authorList>
            <person name="Grouzdev D.S."/>
            <person name="Krutkina M.S."/>
        </authorList>
    </citation>
    <scope>NUCLEOTIDE SEQUENCE [LARGE SCALE GENOMIC DNA]</scope>
    <source>
        <strain evidence="1 2">RmlP026</strain>
    </source>
</reference>
<dbReference type="EMBL" id="QYBB01000091">
    <property type="protein sequence ID" value="RYC28901.1"/>
    <property type="molecule type" value="Genomic_DNA"/>
</dbReference>
<evidence type="ECO:0000313" key="2">
    <source>
        <dbReference type="Proteomes" id="UP000290759"/>
    </source>
</evidence>
<comment type="caution">
    <text evidence="1">The sequence shown here is derived from an EMBL/GenBank/DDBJ whole genome shotgun (WGS) entry which is preliminary data.</text>
</comment>